<evidence type="ECO:0000313" key="2">
    <source>
        <dbReference type="Proteomes" id="UP000195667"/>
    </source>
</evidence>
<dbReference type="InterPro" id="IPR018841">
    <property type="entry name" value="DUF2442"/>
</dbReference>
<name>A0A1R4H4K8_9GAMM</name>
<keyword evidence="2" id="KW-1185">Reference proteome</keyword>
<dbReference type="InterPro" id="IPR036782">
    <property type="entry name" value="NE0471-like_N"/>
</dbReference>
<dbReference type="AlphaFoldDB" id="A0A1R4H4K8"/>
<gene>
    <name evidence="1" type="ORF">CRENPOLYSF1_180025</name>
</gene>
<dbReference type="Proteomes" id="UP000195667">
    <property type="component" value="Unassembled WGS sequence"/>
</dbReference>
<dbReference type="OrthoDB" id="5570386at2"/>
<dbReference type="SUPFAM" id="SSF143880">
    <property type="entry name" value="NE0471 N-terminal domain-like"/>
    <property type="match status" value="1"/>
</dbReference>
<dbReference type="Pfam" id="PF10387">
    <property type="entry name" value="DUF2442"/>
    <property type="match status" value="1"/>
</dbReference>
<proteinExistence type="predicted"/>
<dbReference type="RefSeq" id="WP_087142837.1">
    <property type="nucleotide sequence ID" value="NZ_FUKI01000090.1"/>
</dbReference>
<accession>A0A1R4H4K8</accession>
<sequence>MKLKQFQHLDAYFFLLTFENDDIKEADLAALIGHYVALNELSTARIDSEWGCLEFNDGNVDIAPKTLYQFAMG</sequence>
<protein>
    <submittedName>
        <fullName evidence="1">Uncharacterized protein</fullName>
    </submittedName>
</protein>
<dbReference type="EMBL" id="FUKI01000090">
    <property type="protein sequence ID" value="SJM91182.1"/>
    <property type="molecule type" value="Genomic_DNA"/>
</dbReference>
<reference evidence="2" key="1">
    <citation type="submission" date="2017-02" db="EMBL/GenBank/DDBJ databases">
        <authorList>
            <person name="Daims H."/>
        </authorList>
    </citation>
    <scope>NUCLEOTIDE SEQUENCE [LARGE SCALE GENOMIC DNA]</scope>
</reference>
<organism evidence="1 2">
    <name type="scientific">Crenothrix polyspora</name>
    <dbReference type="NCBI Taxonomy" id="360316"/>
    <lineage>
        <taxon>Bacteria</taxon>
        <taxon>Pseudomonadati</taxon>
        <taxon>Pseudomonadota</taxon>
        <taxon>Gammaproteobacteria</taxon>
        <taxon>Methylococcales</taxon>
        <taxon>Crenotrichaceae</taxon>
        <taxon>Crenothrix</taxon>
    </lineage>
</organism>
<evidence type="ECO:0000313" key="1">
    <source>
        <dbReference type="EMBL" id="SJM91182.1"/>
    </source>
</evidence>